<sequence length="206" mass="23473">MSVISLCGSDEYEEIPEVVAEVEDEKHRLRRALTLAETILDDKNNEITDLSSRLRESRKRVEYFEERVENDRRRRKEGCEELTHKLQKVRADVASEKTVAEELRKVAITCRGSPKRLSSGAHKRLQTNTNAIVSLKARGRAFHRNGDVRMQHTHPRFTFDTPPLCSLCNAGGVSEKRRRIRAGSLLDGSIHPSPTYLCILIIVTLL</sequence>
<evidence type="ECO:0000256" key="1">
    <source>
        <dbReference type="SAM" id="Coils"/>
    </source>
</evidence>
<protein>
    <submittedName>
        <fullName evidence="2">Uncharacterized protein</fullName>
    </submittedName>
</protein>
<feature type="coiled-coil region" evidence="1">
    <location>
        <begin position="19"/>
        <end position="60"/>
    </location>
</feature>
<evidence type="ECO:0000313" key="3">
    <source>
        <dbReference type="Proteomes" id="UP000024635"/>
    </source>
</evidence>
<dbReference type="EMBL" id="JARK01001633">
    <property type="protein sequence ID" value="EYB85482.1"/>
    <property type="molecule type" value="Genomic_DNA"/>
</dbReference>
<gene>
    <name evidence="2" type="primary">Acey_s0297.g1732</name>
    <name evidence="2" type="ORF">Y032_0297g1732</name>
</gene>
<keyword evidence="3" id="KW-1185">Reference proteome</keyword>
<evidence type="ECO:0000313" key="2">
    <source>
        <dbReference type="EMBL" id="EYB85482.1"/>
    </source>
</evidence>
<keyword evidence="1" id="KW-0175">Coiled coil</keyword>
<dbReference type="AlphaFoldDB" id="A0A016S573"/>
<organism evidence="2 3">
    <name type="scientific">Ancylostoma ceylanicum</name>
    <dbReference type="NCBI Taxonomy" id="53326"/>
    <lineage>
        <taxon>Eukaryota</taxon>
        <taxon>Metazoa</taxon>
        <taxon>Ecdysozoa</taxon>
        <taxon>Nematoda</taxon>
        <taxon>Chromadorea</taxon>
        <taxon>Rhabditida</taxon>
        <taxon>Rhabditina</taxon>
        <taxon>Rhabditomorpha</taxon>
        <taxon>Strongyloidea</taxon>
        <taxon>Ancylostomatidae</taxon>
        <taxon>Ancylostomatinae</taxon>
        <taxon>Ancylostoma</taxon>
    </lineage>
</organism>
<name>A0A016S573_9BILA</name>
<reference evidence="3" key="1">
    <citation type="journal article" date="2015" name="Nat. Genet.">
        <title>The genome and transcriptome of the zoonotic hookworm Ancylostoma ceylanicum identify infection-specific gene families.</title>
        <authorList>
            <person name="Schwarz E.M."/>
            <person name="Hu Y."/>
            <person name="Antoshechkin I."/>
            <person name="Miller M.M."/>
            <person name="Sternberg P.W."/>
            <person name="Aroian R.V."/>
        </authorList>
    </citation>
    <scope>NUCLEOTIDE SEQUENCE</scope>
    <source>
        <strain evidence="3">HY135</strain>
    </source>
</reference>
<proteinExistence type="predicted"/>
<dbReference type="OrthoDB" id="10583219at2759"/>
<comment type="caution">
    <text evidence="2">The sequence shown here is derived from an EMBL/GenBank/DDBJ whole genome shotgun (WGS) entry which is preliminary data.</text>
</comment>
<accession>A0A016S573</accession>
<dbReference type="Proteomes" id="UP000024635">
    <property type="component" value="Unassembled WGS sequence"/>
</dbReference>